<keyword evidence="5" id="KW-0472">Membrane</keyword>
<dbReference type="GO" id="GO:0016020">
    <property type="term" value="C:membrane"/>
    <property type="evidence" value="ECO:0007669"/>
    <property type="project" value="InterPro"/>
</dbReference>
<keyword evidence="2" id="KW-0813">Transport</keyword>
<evidence type="ECO:0000256" key="5">
    <source>
        <dbReference type="SAM" id="Phobius"/>
    </source>
</evidence>
<dbReference type="InterPro" id="IPR003439">
    <property type="entry name" value="ABC_transporter-like_ATP-bd"/>
</dbReference>
<organism evidence="7 8">
    <name type="scientific">Citrobacter braakii</name>
    <dbReference type="NCBI Taxonomy" id="57706"/>
    <lineage>
        <taxon>Bacteria</taxon>
        <taxon>Pseudomonadati</taxon>
        <taxon>Pseudomonadota</taxon>
        <taxon>Gammaproteobacteria</taxon>
        <taxon>Enterobacterales</taxon>
        <taxon>Enterobacteriaceae</taxon>
        <taxon>Citrobacter</taxon>
        <taxon>Citrobacter freundii complex</taxon>
    </lineage>
</organism>
<dbReference type="InterPro" id="IPR050683">
    <property type="entry name" value="Bact_Polysacc_Export_ATP-bd"/>
</dbReference>
<evidence type="ECO:0000256" key="4">
    <source>
        <dbReference type="ARBA" id="ARBA00022840"/>
    </source>
</evidence>
<dbReference type="GO" id="GO:0016887">
    <property type="term" value="F:ATP hydrolysis activity"/>
    <property type="evidence" value="ECO:0007669"/>
    <property type="project" value="InterPro"/>
</dbReference>
<feature type="transmembrane region" description="Helical" evidence="5">
    <location>
        <begin position="81"/>
        <end position="101"/>
    </location>
</feature>
<reference evidence="7" key="1">
    <citation type="submission" date="2022-07" db="EMBL/GenBank/DDBJ databases">
        <title>Complete genome sequence of carbapenem-resistant Citrobacter spp. in Japan.</title>
        <authorList>
            <person name="Maehana S."/>
            <person name="Suzuki M."/>
            <person name="Kitasato H."/>
        </authorList>
    </citation>
    <scope>NUCLEOTIDE SEQUENCE</scope>
    <source>
        <strain evidence="7">KAM621</strain>
    </source>
</reference>
<dbReference type="GO" id="GO:0005524">
    <property type="term" value="F:ATP binding"/>
    <property type="evidence" value="ECO:0007669"/>
    <property type="project" value="UniProtKB-KW"/>
</dbReference>
<dbReference type="PROSITE" id="PS50893">
    <property type="entry name" value="ABC_TRANSPORTER_2"/>
    <property type="match status" value="1"/>
</dbReference>
<comment type="similarity">
    <text evidence="1">Belongs to the ABC transporter superfamily.</text>
</comment>
<dbReference type="Pfam" id="PF00005">
    <property type="entry name" value="ABC_tran"/>
    <property type="match status" value="1"/>
</dbReference>
<dbReference type="InterPro" id="IPR017871">
    <property type="entry name" value="ABC_transporter-like_CS"/>
</dbReference>
<dbReference type="Gene3D" id="3.40.50.300">
    <property type="entry name" value="P-loop containing nucleotide triphosphate hydrolases"/>
    <property type="match status" value="1"/>
</dbReference>
<evidence type="ECO:0000256" key="1">
    <source>
        <dbReference type="ARBA" id="ARBA00005417"/>
    </source>
</evidence>
<dbReference type="InterPro" id="IPR015860">
    <property type="entry name" value="ABC_transpr_TagH-like"/>
</dbReference>
<name>A0AAD1P1K5_CITBR</name>
<dbReference type="PANTHER" id="PTHR46743">
    <property type="entry name" value="TEICHOIC ACIDS EXPORT ATP-BINDING PROTEIN TAGH"/>
    <property type="match status" value="1"/>
</dbReference>
<protein>
    <recommendedName>
        <fullName evidence="6">ABC transporter domain-containing protein</fullName>
    </recommendedName>
</protein>
<feature type="transmembrane region" description="Helical" evidence="5">
    <location>
        <begin position="12"/>
        <end position="36"/>
    </location>
</feature>
<evidence type="ECO:0000313" key="7">
    <source>
        <dbReference type="EMBL" id="BDN96624.1"/>
    </source>
</evidence>
<gene>
    <name evidence="7" type="ORF">KAM621c_17290</name>
</gene>
<evidence type="ECO:0000259" key="6">
    <source>
        <dbReference type="PROSITE" id="PS50893"/>
    </source>
</evidence>
<dbReference type="CDD" id="cd03220">
    <property type="entry name" value="ABC_KpsT_Wzt"/>
    <property type="match status" value="1"/>
</dbReference>
<keyword evidence="3" id="KW-0547">Nucleotide-binding</keyword>
<dbReference type="EMBL" id="AP026382">
    <property type="protein sequence ID" value="BDN96624.1"/>
    <property type="molecule type" value="Genomic_DNA"/>
</dbReference>
<feature type="transmembrane region" description="Helical" evidence="5">
    <location>
        <begin position="48"/>
        <end position="69"/>
    </location>
</feature>
<dbReference type="SMART" id="SM00382">
    <property type="entry name" value="AAA"/>
    <property type="match status" value="1"/>
</dbReference>
<dbReference type="Proteomes" id="UP001058317">
    <property type="component" value="Chromosome"/>
</dbReference>
<feature type="transmembrane region" description="Helical" evidence="5">
    <location>
        <begin position="113"/>
        <end position="130"/>
    </location>
</feature>
<dbReference type="SUPFAM" id="SSF52540">
    <property type="entry name" value="P-loop containing nucleoside triphosphate hydrolases"/>
    <property type="match status" value="1"/>
</dbReference>
<evidence type="ECO:0000256" key="2">
    <source>
        <dbReference type="ARBA" id="ARBA00022448"/>
    </source>
</evidence>
<evidence type="ECO:0000313" key="8">
    <source>
        <dbReference type="Proteomes" id="UP001058317"/>
    </source>
</evidence>
<accession>A0AAD1P1K5</accession>
<keyword evidence="5" id="KW-0812">Transmembrane</keyword>
<dbReference type="PANTHER" id="PTHR46743:SF2">
    <property type="entry name" value="TEICHOIC ACIDS EXPORT ATP-BINDING PROTEIN TAGH"/>
    <property type="match status" value="1"/>
</dbReference>
<keyword evidence="5" id="KW-1133">Transmembrane helix</keyword>
<sequence>MTHLKKRERAKTNASLISMVQRFSDITIMFGGLWVICELSGLPFLYMHLLVALITLVVFQMLGGITDFYRSWRGVKISTELVLLLQNWTLSLIFSAGLIAFNNDFDNRLAVWLAWYLLSSVGLVLSRSFIRYGAGWLRNRGYNTRRVAVAGDLPAGQMLLDSFRHEPWLGFEVAGVYHDPIPGKNSRDWAGNLQQLVDDAKASRIHNVYIAMSMSDGASVKKLVRELADTTCSVILIPDVFTFNILHSRIEEMNGVPVVPLYDTPLSGINRLLKRAEDIVLASLILLLISPVLCGIALLVKLQSIYTGLRRLVGQNAKPLFREFWALKDISFDILKGESVGIIGQNGSGKSTLLQLICGTLNATSGTVSTHGRVAALLELGSGFNPEFTGRENVYMNGAVLGLTEAEINDRFDEILTFADIGEFIDQPTKTYSSGMLVRLAFAVQVCIEPDILIVDEALAVGDALFQKRCFERMDRLRTNGTTLLFVSHDQESVRTMTNKAIFLNSCAE</sequence>
<dbReference type="AlphaFoldDB" id="A0AAD1P1K5"/>
<dbReference type="GO" id="GO:0140359">
    <property type="term" value="F:ABC-type transporter activity"/>
    <property type="evidence" value="ECO:0007669"/>
    <property type="project" value="InterPro"/>
</dbReference>
<feature type="domain" description="ABC transporter" evidence="6">
    <location>
        <begin position="300"/>
        <end position="508"/>
    </location>
</feature>
<dbReference type="PROSITE" id="PS00211">
    <property type="entry name" value="ABC_TRANSPORTER_1"/>
    <property type="match status" value="1"/>
</dbReference>
<feature type="transmembrane region" description="Helical" evidence="5">
    <location>
        <begin position="279"/>
        <end position="300"/>
    </location>
</feature>
<keyword evidence="4" id="KW-0067">ATP-binding</keyword>
<dbReference type="Gene3D" id="3.40.50.720">
    <property type="entry name" value="NAD(P)-binding Rossmann-like Domain"/>
    <property type="match status" value="1"/>
</dbReference>
<evidence type="ECO:0000256" key="3">
    <source>
        <dbReference type="ARBA" id="ARBA00022741"/>
    </source>
</evidence>
<dbReference type="Pfam" id="PF13727">
    <property type="entry name" value="CoA_binding_3"/>
    <property type="match status" value="1"/>
</dbReference>
<proteinExistence type="inferred from homology"/>
<dbReference type="InterPro" id="IPR003593">
    <property type="entry name" value="AAA+_ATPase"/>
</dbReference>
<dbReference type="InterPro" id="IPR027417">
    <property type="entry name" value="P-loop_NTPase"/>
</dbReference>